<dbReference type="Pfam" id="PF02699">
    <property type="entry name" value="YajC"/>
    <property type="match status" value="1"/>
</dbReference>
<keyword evidence="9" id="KW-0811">Translocation</keyword>
<keyword evidence="4" id="KW-0813">Transport</keyword>
<dbReference type="Proteomes" id="UP000034883">
    <property type="component" value="Chromosome"/>
</dbReference>
<feature type="region of interest" description="Disordered" evidence="11">
    <location>
        <begin position="75"/>
        <end position="109"/>
    </location>
</feature>
<dbReference type="KEGG" id="samy:DB32_004769"/>
<evidence type="ECO:0000256" key="3">
    <source>
        <dbReference type="ARBA" id="ARBA00014962"/>
    </source>
</evidence>
<sequence length="109" mass="12180">MMQAGIMVAVLLFTYFFMIRPEQKRRDEAEALLKSLRKGMKVRTTGGILGEIISIDEHTVILAVADKVRINVLRSHIAGPEPEKRESTETKDAKTTEDKGAKKPDEARG</sequence>
<evidence type="ECO:0000256" key="11">
    <source>
        <dbReference type="SAM" id="MobiDB-lite"/>
    </source>
</evidence>
<keyword evidence="8" id="KW-1133">Transmembrane helix</keyword>
<evidence type="ECO:0000256" key="7">
    <source>
        <dbReference type="ARBA" id="ARBA00022927"/>
    </source>
</evidence>
<reference evidence="12 13" key="1">
    <citation type="submission" date="2015-03" db="EMBL/GenBank/DDBJ databases">
        <title>Genome assembly of Sandaracinus amylolyticus DSM 53668.</title>
        <authorList>
            <person name="Sharma G."/>
            <person name="Subramanian S."/>
        </authorList>
    </citation>
    <scope>NUCLEOTIDE SEQUENCE [LARGE SCALE GENOMIC DNA]</scope>
    <source>
        <strain evidence="12 13">DSM 53668</strain>
    </source>
</reference>
<keyword evidence="6" id="KW-0812">Transmembrane</keyword>
<keyword evidence="5" id="KW-1003">Cell membrane</keyword>
<accession>A0A0F6YK27</accession>
<protein>
    <recommendedName>
        <fullName evidence="3">Sec translocon accessory complex subunit YajC</fullName>
    </recommendedName>
</protein>
<dbReference type="AlphaFoldDB" id="A0A0F6YK27"/>
<dbReference type="GO" id="GO:0005886">
    <property type="term" value="C:plasma membrane"/>
    <property type="evidence" value="ECO:0007669"/>
    <property type="project" value="UniProtKB-SubCell"/>
</dbReference>
<dbReference type="GO" id="GO:0015031">
    <property type="term" value="P:protein transport"/>
    <property type="evidence" value="ECO:0007669"/>
    <property type="project" value="UniProtKB-KW"/>
</dbReference>
<dbReference type="STRING" id="927083.DB32_004769"/>
<evidence type="ECO:0000256" key="2">
    <source>
        <dbReference type="ARBA" id="ARBA00006742"/>
    </source>
</evidence>
<dbReference type="EMBL" id="CP011125">
    <property type="protein sequence ID" value="AKF07620.1"/>
    <property type="molecule type" value="Genomic_DNA"/>
</dbReference>
<evidence type="ECO:0000256" key="10">
    <source>
        <dbReference type="ARBA" id="ARBA00023136"/>
    </source>
</evidence>
<evidence type="ECO:0000256" key="9">
    <source>
        <dbReference type="ARBA" id="ARBA00023010"/>
    </source>
</evidence>
<evidence type="ECO:0000256" key="4">
    <source>
        <dbReference type="ARBA" id="ARBA00022448"/>
    </source>
</evidence>
<comment type="subcellular location">
    <subcellularLocation>
        <location evidence="1">Cell membrane</location>
        <topology evidence="1">Single-pass membrane protein</topology>
    </subcellularLocation>
</comment>
<dbReference type="PANTHER" id="PTHR33909">
    <property type="entry name" value="SEC TRANSLOCON ACCESSORY COMPLEX SUBUNIT YAJC"/>
    <property type="match status" value="1"/>
</dbReference>
<evidence type="ECO:0000256" key="5">
    <source>
        <dbReference type="ARBA" id="ARBA00022475"/>
    </source>
</evidence>
<evidence type="ECO:0000256" key="6">
    <source>
        <dbReference type="ARBA" id="ARBA00022692"/>
    </source>
</evidence>
<evidence type="ECO:0000313" key="12">
    <source>
        <dbReference type="EMBL" id="AKF07620.1"/>
    </source>
</evidence>
<feature type="compositionally biased region" description="Basic and acidic residues" evidence="11">
    <location>
        <begin position="81"/>
        <end position="109"/>
    </location>
</feature>
<dbReference type="InterPro" id="IPR003849">
    <property type="entry name" value="Preprotein_translocase_YajC"/>
</dbReference>
<keyword evidence="7" id="KW-0653">Protein transport</keyword>
<dbReference type="SMART" id="SM01323">
    <property type="entry name" value="YajC"/>
    <property type="match status" value="1"/>
</dbReference>
<keyword evidence="13" id="KW-1185">Reference proteome</keyword>
<keyword evidence="10" id="KW-0472">Membrane</keyword>
<dbReference type="NCBIfam" id="TIGR00739">
    <property type="entry name" value="yajC"/>
    <property type="match status" value="1"/>
</dbReference>
<gene>
    <name evidence="12" type="ORF">DB32_004769</name>
</gene>
<dbReference type="PANTHER" id="PTHR33909:SF1">
    <property type="entry name" value="SEC TRANSLOCON ACCESSORY COMPLEX SUBUNIT YAJC"/>
    <property type="match status" value="1"/>
</dbReference>
<evidence type="ECO:0000256" key="1">
    <source>
        <dbReference type="ARBA" id="ARBA00004162"/>
    </source>
</evidence>
<evidence type="ECO:0000256" key="8">
    <source>
        <dbReference type="ARBA" id="ARBA00022989"/>
    </source>
</evidence>
<name>A0A0F6YK27_9BACT</name>
<organism evidence="12 13">
    <name type="scientific">Sandaracinus amylolyticus</name>
    <dbReference type="NCBI Taxonomy" id="927083"/>
    <lineage>
        <taxon>Bacteria</taxon>
        <taxon>Pseudomonadati</taxon>
        <taxon>Myxococcota</taxon>
        <taxon>Polyangia</taxon>
        <taxon>Polyangiales</taxon>
        <taxon>Sandaracinaceae</taxon>
        <taxon>Sandaracinus</taxon>
    </lineage>
</organism>
<dbReference type="PRINTS" id="PR01853">
    <property type="entry name" value="YAJCTRNLCASE"/>
</dbReference>
<proteinExistence type="inferred from homology"/>
<evidence type="ECO:0000313" key="13">
    <source>
        <dbReference type="Proteomes" id="UP000034883"/>
    </source>
</evidence>
<comment type="similarity">
    <text evidence="2">Belongs to the YajC family.</text>
</comment>